<name>A0A0R3MBC4_9BRAD</name>
<feature type="region of interest" description="Disordered" evidence="1">
    <location>
        <begin position="36"/>
        <end position="62"/>
    </location>
</feature>
<evidence type="ECO:0000256" key="2">
    <source>
        <dbReference type="SAM" id="SignalP"/>
    </source>
</evidence>
<dbReference type="Proteomes" id="UP000051660">
    <property type="component" value="Unassembled WGS sequence"/>
</dbReference>
<dbReference type="AlphaFoldDB" id="A0A0R3MBC4"/>
<proteinExistence type="predicted"/>
<dbReference type="OrthoDB" id="8245029at2"/>
<dbReference type="PROSITE" id="PS51257">
    <property type="entry name" value="PROKAR_LIPOPROTEIN"/>
    <property type="match status" value="1"/>
</dbReference>
<reference evidence="3 4" key="1">
    <citation type="submission" date="2014-03" db="EMBL/GenBank/DDBJ databases">
        <title>Bradyrhizobium valentinum sp. nov., isolated from effective nodules of Lupinus mariae-josephae, a lupine endemic of basic-lime soils in Eastern Spain.</title>
        <authorList>
            <person name="Duran D."/>
            <person name="Rey L."/>
            <person name="Navarro A."/>
            <person name="Busquets A."/>
            <person name="Imperial J."/>
            <person name="Ruiz-Argueso T."/>
        </authorList>
    </citation>
    <scope>NUCLEOTIDE SEQUENCE [LARGE SCALE GENOMIC DNA]</scope>
    <source>
        <strain evidence="3 4">CCBAU 23086</strain>
    </source>
</reference>
<feature type="chain" id="PRO_5006443869" description="Beta-barrel assembly machine subunit BamF" evidence="2">
    <location>
        <begin position="30"/>
        <end position="98"/>
    </location>
</feature>
<protein>
    <recommendedName>
        <fullName evidence="5">Beta-barrel assembly machine subunit BamF</fullName>
    </recommendedName>
</protein>
<sequence>MPVNRTIRLWSTAALFASALALGSCSTQIADMPGIGLPADAPERPKEAGGYLPVHDLPPDRNEEAMKPAELAKIQAELTAARDRQATATTAPQKPAKK</sequence>
<evidence type="ECO:0008006" key="5">
    <source>
        <dbReference type="Google" id="ProtNLM"/>
    </source>
</evidence>
<dbReference type="RefSeq" id="WP_057863512.1">
    <property type="nucleotide sequence ID" value="NZ_LLYB01000135.1"/>
</dbReference>
<evidence type="ECO:0000313" key="4">
    <source>
        <dbReference type="Proteomes" id="UP000051660"/>
    </source>
</evidence>
<gene>
    <name evidence="3" type="ORF">CQ14_28460</name>
</gene>
<comment type="caution">
    <text evidence="3">The sequence shown here is derived from an EMBL/GenBank/DDBJ whole genome shotgun (WGS) entry which is preliminary data.</text>
</comment>
<organism evidence="3 4">
    <name type="scientific">Bradyrhizobium lablabi</name>
    <dbReference type="NCBI Taxonomy" id="722472"/>
    <lineage>
        <taxon>Bacteria</taxon>
        <taxon>Pseudomonadati</taxon>
        <taxon>Pseudomonadota</taxon>
        <taxon>Alphaproteobacteria</taxon>
        <taxon>Hyphomicrobiales</taxon>
        <taxon>Nitrobacteraceae</taxon>
        <taxon>Bradyrhizobium</taxon>
    </lineage>
</organism>
<accession>A0A0R3MBC4</accession>
<dbReference type="EMBL" id="LLYB01000135">
    <property type="protein sequence ID" value="KRR15253.1"/>
    <property type="molecule type" value="Genomic_DNA"/>
</dbReference>
<feature type="signal peptide" evidence="2">
    <location>
        <begin position="1"/>
        <end position="29"/>
    </location>
</feature>
<dbReference type="STRING" id="722472.SAMN05444321_6036"/>
<evidence type="ECO:0000256" key="1">
    <source>
        <dbReference type="SAM" id="MobiDB-lite"/>
    </source>
</evidence>
<evidence type="ECO:0000313" key="3">
    <source>
        <dbReference type="EMBL" id="KRR15253.1"/>
    </source>
</evidence>
<keyword evidence="2" id="KW-0732">Signal</keyword>